<dbReference type="InterPro" id="IPR006483">
    <property type="entry name" value="CRISPR-assoc_Cas3_HD"/>
</dbReference>
<evidence type="ECO:0000313" key="5">
    <source>
        <dbReference type="EMBL" id="EJW94087.1"/>
    </source>
</evidence>
<dbReference type="GO" id="GO:0046872">
    <property type="term" value="F:metal ion binding"/>
    <property type="evidence" value="ECO:0007669"/>
    <property type="project" value="UniProtKB-KW"/>
</dbReference>
<keyword evidence="1" id="KW-0479">Metal-binding</keyword>
<feature type="domain" description="HD Cas3-type" evidence="4">
    <location>
        <begin position="17"/>
        <end position="181"/>
    </location>
</feature>
<dbReference type="AlphaFoldDB" id="J9FWZ3"/>
<protein>
    <submittedName>
        <fullName evidence="5">Protein containing CRISPR-associated HD domain protein</fullName>
    </submittedName>
</protein>
<reference evidence="5" key="1">
    <citation type="journal article" date="2012" name="PLoS ONE">
        <title>Gene sets for utilization of primary and secondary nutrition supplies in the distal gut of endangered iberian lynx.</title>
        <authorList>
            <person name="Alcaide M."/>
            <person name="Messina E."/>
            <person name="Richter M."/>
            <person name="Bargiela R."/>
            <person name="Peplies J."/>
            <person name="Huws S.A."/>
            <person name="Newbold C.J."/>
            <person name="Golyshin P.N."/>
            <person name="Simon M.A."/>
            <person name="Lopez G."/>
            <person name="Yakimov M.M."/>
            <person name="Ferrer M."/>
        </authorList>
    </citation>
    <scope>NUCLEOTIDE SEQUENCE</scope>
</reference>
<dbReference type="GO" id="GO:0051607">
    <property type="term" value="P:defense response to virus"/>
    <property type="evidence" value="ECO:0007669"/>
    <property type="project" value="UniProtKB-KW"/>
</dbReference>
<evidence type="ECO:0000259" key="4">
    <source>
        <dbReference type="PROSITE" id="PS51643"/>
    </source>
</evidence>
<keyword evidence="3" id="KW-0051">Antiviral defense</keyword>
<evidence type="ECO:0000256" key="1">
    <source>
        <dbReference type="ARBA" id="ARBA00022723"/>
    </source>
</evidence>
<dbReference type="SUPFAM" id="SSF109604">
    <property type="entry name" value="HD-domain/PDEase-like"/>
    <property type="match status" value="1"/>
</dbReference>
<dbReference type="CDD" id="cd09641">
    <property type="entry name" value="Cas3''_I"/>
    <property type="match status" value="1"/>
</dbReference>
<name>J9FWZ3_9ZZZZ</name>
<keyword evidence="2" id="KW-0378">Hydrolase</keyword>
<organism evidence="5">
    <name type="scientific">gut metagenome</name>
    <dbReference type="NCBI Taxonomy" id="749906"/>
    <lineage>
        <taxon>unclassified sequences</taxon>
        <taxon>metagenomes</taxon>
        <taxon>organismal metagenomes</taxon>
    </lineage>
</organism>
<dbReference type="InterPro" id="IPR038257">
    <property type="entry name" value="CRISPR-assoc_Cas3_HD_sf"/>
</dbReference>
<dbReference type="PROSITE" id="PS51643">
    <property type="entry name" value="HD_CAS3"/>
    <property type="match status" value="1"/>
</dbReference>
<sequence>MKFEGHGTVYYAKSANSQHKAIILKEHLGRVSILAQIFGEEIGMPYATKILGGVHDFGKYSESFQGVLQGTVHRIDHAFAGAAMLYSCFWQNPQYEPLIESVLGHHDGLNAMAPLAGAFLQIFRDKNADVCPSGKTSSLRGKEDFERAMKAFQEDFPDFKFCQVEQIERFSLSPVGNMLGT</sequence>
<comment type="caution">
    <text evidence="5">The sequence shown here is derived from an EMBL/GenBank/DDBJ whole genome shotgun (WGS) entry which is preliminary data.</text>
</comment>
<dbReference type="Gene3D" id="1.10.3210.30">
    <property type="match status" value="1"/>
</dbReference>
<accession>J9FWZ3</accession>
<dbReference type="NCBIfam" id="TIGR01596">
    <property type="entry name" value="cas3_HD"/>
    <property type="match status" value="1"/>
</dbReference>
<gene>
    <name evidence="5" type="ORF">EVA_17806</name>
</gene>
<evidence type="ECO:0000256" key="3">
    <source>
        <dbReference type="ARBA" id="ARBA00023118"/>
    </source>
</evidence>
<dbReference type="GO" id="GO:0016787">
    <property type="term" value="F:hydrolase activity"/>
    <property type="evidence" value="ECO:0007669"/>
    <property type="project" value="UniProtKB-KW"/>
</dbReference>
<dbReference type="EMBL" id="AMCI01006577">
    <property type="protein sequence ID" value="EJW94087.1"/>
    <property type="molecule type" value="Genomic_DNA"/>
</dbReference>
<proteinExistence type="predicted"/>
<evidence type="ECO:0000256" key="2">
    <source>
        <dbReference type="ARBA" id="ARBA00022801"/>
    </source>
</evidence>
<feature type="non-terminal residue" evidence="5">
    <location>
        <position position="181"/>
    </location>
</feature>